<gene>
    <name evidence="5" type="ORF">VICG_01919</name>
</gene>
<dbReference type="GO" id="GO:0003697">
    <property type="term" value="F:single-stranded DNA binding"/>
    <property type="evidence" value="ECO:0007669"/>
    <property type="project" value="TreeGrafter"/>
</dbReference>
<dbReference type="GeneID" id="19882629"/>
<dbReference type="GO" id="GO:0006260">
    <property type="term" value="P:DNA replication"/>
    <property type="evidence" value="ECO:0007669"/>
    <property type="project" value="TreeGrafter"/>
</dbReference>
<dbReference type="GO" id="GO:0006289">
    <property type="term" value="P:nucleotide-excision repair"/>
    <property type="evidence" value="ECO:0007669"/>
    <property type="project" value="TreeGrafter"/>
</dbReference>
<dbReference type="GO" id="GO:0035861">
    <property type="term" value="C:site of double-strand break"/>
    <property type="evidence" value="ECO:0007669"/>
    <property type="project" value="TreeGrafter"/>
</dbReference>
<dbReference type="InterPro" id="IPR012340">
    <property type="entry name" value="NA-bd_OB-fold"/>
</dbReference>
<keyword evidence="6" id="KW-1185">Reference proteome</keyword>
<evidence type="ECO:0000256" key="2">
    <source>
        <dbReference type="ARBA" id="ARBA00023125"/>
    </source>
</evidence>
<evidence type="ECO:0000256" key="3">
    <source>
        <dbReference type="ARBA" id="ARBA00023242"/>
    </source>
</evidence>
<dbReference type="EMBL" id="JH370151">
    <property type="protein sequence ID" value="ELA41037.1"/>
    <property type="molecule type" value="Genomic_DNA"/>
</dbReference>
<evidence type="ECO:0000259" key="4">
    <source>
        <dbReference type="Pfam" id="PF01336"/>
    </source>
</evidence>
<dbReference type="OrthoDB" id="25571at2759"/>
<dbReference type="Proteomes" id="UP000011082">
    <property type="component" value="Unassembled WGS sequence"/>
</dbReference>
<dbReference type="VEuPathDB" id="MicrosporidiaDB:VICG_01919"/>
<dbReference type="Gene3D" id="2.40.50.140">
    <property type="entry name" value="Nucleic acid-binding proteins"/>
    <property type="match status" value="1"/>
</dbReference>
<keyword evidence="2" id="KW-0238">DNA-binding</keyword>
<name>L2GL57_VITCO</name>
<dbReference type="PANTHER" id="PTHR13989">
    <property type="entry name" value="REPLICATION PROTEIN A-RELATED"/>
    <property type="match status" value="1"/>
</dbReference>
<keyword evidence="3" id="KW-0539">Nucleus</keyword>
<dbReference type="PANTHER" id="PTHR13989:SF16">
    <property type="entry name" value="REPLICATION PROTEIN A2"/>
    <property type="match status" value="1"/>
</dbReference>
<dbReference type="GO" id="GO:0005662">
    <property type="term" value="C:DNA replication factor A complex"/>
    <property type="evidence" value="ECO:0007669"/>
    <property type="project" value="TreeGrafter"/>
</dbReference>
<dbReference type="GO" id="GO:0000724">
    <property type="term" value="P:double-strand break repair via homologous recombination"/>
    <property type="evidence" value="ECO:0007669"/>
    <property type="project" value="TreeGrafter"/>
</dbReference>
<dbReference type="AlphaFoldDB" id="L2GL57"/>
<dbReference type="InParanoid" id="L2GL57"/>
<reference evidence="6" key="1">
    <citation type="submission" date="2011-05" db="EMBL/GenBank/DDBJ databases">
        <title>The genome sequence of Vittaforma corneae strain ATCC 50505.</title>
        <authorList>
            <consortium name="The Broad Institute Genome Sequencing Platform"/>
            <person name="Cuomo C."/>
            <person name="Didier E."/>
            <person name="Bowers L."/>
            <person name="Young S.K."/>
            <person name="Zeng Q."/>
            <person name="Gargeya S."/>
            <person name="Fitzgerald M."/>
            <person name="Haas B."/>
            <person name="Abouelleil A."/>
            <person name="Alvarado L."/>
            <person name="Arachchi H.M."/>
            <person name="Berlin A."/>
            <person name="Chapman S.B."/>
            <person name="Gearin G."/>
            <person name="Goldberg J."/>
            <person name="Griggs A."/>
            <person name="Gujja S."/>
            <person name="Hansen M."/>
            <person name="Heiman D."/>
            <person name="Howarth C."/>
            <person name="Larimer J."/>
            <person name="Lui A."/>
            <person name="MacDonald P.J.P."/>
            <person name="McCowen C."/>
            <person name="Montmayeur A."/>
            <person name="Murphy C."/>
            <person name="Neiman D."/>
            <person name="Pearson M."/>
            <person name="Priest M."/>
            <person name="Roberts A."/>
            <person name="Saif S."/>
            <person name="Shea T."/>
            <person name="Sisk P."/>
            <person name="Stolte C."/>
            <person name="Sykes S."/>
            <person name="Wortman J."/>
            <person name="Nusbaum C."/>
            <person name="Birren B."/>
        </authorList>
    </citation>
    <scope>NUCLEOTIDE SEQUENCE [LARGE SCALE GENOMIC DNA]</scope>
    <source>
        <strain evidence="6">ATCC 50505</strain>
    </source>
</reference>
<dbReference type="OMA" id="MINASFW"/>
<dbReference type="InterPro" id="IPR036388">
    <property type="entry name" value="WH-like_DNA-bd_sf"/>
</dbReference>
<sequence>MEEFEGGFLQSSQKHEYTGVKTLRCLSNKQINSISTDDSSSVPIVDRFEVSNVQVCGYVTSFKKISTGFIFEVDDTTGKIECAFWTNGSFEELSADQIKEGALLKLTGSIKIFASKKTLNVSTICTVDGNALTYHLTSCLYQHLFFTNKLERKDERRPSIGFSKIQNDILEVYKNNQDSEGLDIEVVVAMLRDKYSESDIRNTVEGLLSNCHLYSVDGTCYKTTI</sequence>
<dbReference type="InterPro" id="IPR040260">
    <property type="entry name" value="RFA2-like"/>
</dbReference>
<dbReference type="SUPFAM" id="SSF50249">
    <property type="entry name" value="Nucleic acid-binding proteins"/>
    <property type="match status" value="1"/>
</dbReference>
<dbReference type="RefSeq" id="XP_007605364.1">
    <property type="nucleotide sequence ID" value="XM_007605302.1"/>
</dbReference>
<dbReference type="Gene3D" id="1.10.10.10">
    <property type="entry name" value="Winged helix-like DNA-binding domain superfamily/Winged helix DNA-binding domain"/>
    <property type="match status" value="1"/>
</dbReference>
<evidence type="ECO:0000313" key="5">
    <source>
        <dbReference type="EMBL" id="ELA41037.1"/>
    </source>
</evidence>
<dbReference type="HOGENOM" id="CLU_085472_0_0_1"/>
<dbReference type="Pfam" id="PF01336">
    <property type="entry name" value="tRNA_anti-codon"/>
    <property type="match status" value="1"/>
</dbReference>
<dbReference type="InterPro" id="IPR004365">
    <property type="entry name" value="NA-bd_OB_tRNA"/>
</dbReference>
<dbReference type="GO" id="GO:0000781">
    <property type="term" value="C:chromosome, telomeric region"/>
    <property type="evidence" value="ECO:0007669"/>
    <property type="project" value="TreeGrafter"/>
</dbReference>
<organism evidence="5 6">
    <name type="scientific">Vittaforma corneae (strain ATCC 50505)</name>
    <name type="common">Microsporidian parasite</name>
    <name type="synonym">Nosema corneum</name>
    <dbReference type="NCBI Taxonomy" id="993615"/>
    <lineage>
        <taxon>Eukaryota</taxon>
        <taxon>Fungi</taxon>
        <taxon>Fungi incertae sedis</taxon>
        <taxon>Microsporidia</taxon>
        <taxon>Nosematidae</taxon>
        <taxon>Vittaforma</taxon>
    </lineage>
</organism>
<dbReference type="FunCoup" id="L2GL57">
    <property type="interactions" value="171"/>
</dbReference>
<comment type="subcellular location">
    <subcellularLocation>
        <location evidence="1">Nucleus</location>
    </subcellularLocation>
</comment>
<evidence type="ECO:0000256" key="1">
    <source>
        <dbReference type="ARBA" id="ARBA00004123"/>
    </source>
</evidence>
<evidence type="ECO:0000313" key="6">
    <source>
        <dbReference type="Proteomes" id="UP000011082"/>
    </source>
</evidence>
<accession>L2GL57</accession>
<feature type="domain" description="OB" evidence="4">
    <location>
        <begin position="53"/>
        <end position="123"/>
    </location>
</feature>
<protein>
    <recommendedName>
        <fullName evidence="4">OB domain-containing protein</fullName>
    </recommendedName>
</protein>
<proteinExistence type="predicted"/>
<dbReference type="STRING" id="993615.L2GL57"/>